<feature type="compositionally biased region" description="Basic residues" evidence="2">
    <location>
        <begin position="102"/>
        <end position="116"/>
    </location>
</feature>
<feature type="compositionally biased region" description="Basic residues" evidence="2">
    <location>
        <begin position="85"/>
        <end position="95"/>
    </location>
</feature>
<feature type="coiled-coil region" evidence="1">
    <location>
        <begin position="12"/>
        <end position="74"/>
    </location>
</feature>
<dbReference type="RefSeq" id="XP_040688250.1">
    <property type="nucleotide sequence ID" value="XM_040838393.1"/>
</dbReference>
<keyword evidence="4" id="KW-1185">Reference proteome</keyword>
<evidence type="ECO:0000313" key="4">
    <source>
        <dbReference type="Proteomes" id="UP000184383"/>
    </source>
</evidence>
<dbReference type="AlphaFoldDB" id="A0A1L9RI26"/>
<protein>
    <submittedName>
        <fullName evidence="3">Uncharacterized protein</fullName>
    </submittedName>
</protein>
<organism evidence="3 4">
    <name type="scientific">Aspergillus wentii DTO 134E9</name>
    <dbReference type="NCBI Taxonomy" id="1073089"/>
    <lineage>
        <taxon>Eukaryota</taxon>
        <taxon>Fungi</taxon>
        <taxon>Dikarya</taxon>
        <taxon>Ascomycota</taxon>
        <taxon>Pezizomycotina</taxon>
        <taxon>Eurotiomycetes</taxon>
        <taxon>Eurotiomycetidae</taxon>
        <taxon>Eurotiales</taxon>
        <taxon>Aspergillaceae</taxon>
        <taxon>Aspergillus</taxon>
        <taxon>Aspergillus subgen. Cremei</taxon>
    </lineage>
</organism>
<dbReference type="EMBL" id="KV878213">
    <property type="protein sequence ID" value="OJJ34574.1"/>
    <property type="molecule type" value="Genomic_DNA"/>
</dbReference>
<name>A0A1L9RI26_ASPWE</name>
<evidence type="ECO:0000313" key="3">
    <source>
        <dbReference type="EMBL" id="OJJ34574.1"/>
    </source>
</evidence>
<evidence type="ECO:0000256" key="2">
    <source>
        <dbReference type="SAM" id="MobiDB-lite"/>
    </source>
</evidence>
<sequence length="116" mass="13795">MQEQLHSIRRGLDEKKKHCAEKDKLVEELKKKNDDCQRSCHEARKKVNIANGNIDKLQKKIKEQDKTIETMKGLMLSLKHFYRKAKTQQNGRRRPTYFGSSHSRKIKNNSRKLKVY</sequence>
<dbReference type="VEuPathDB" id="FungiDB:ASPWEDRAFT_585870"/>
<keyword evidence="1" id="KW-0175">Coiled coil</keyword>
<dbReference type="GeneID" id="63754241"/>
<dbReference type="Proteomes" id="UP000184383">
    <property type="component" value="Unassembled WGS sequence"/>
</dbReference>
<reference evidence="4" key="1">
    <citation type="journal article" date="2017" name="Genome Biol.">
        <title>Comparative genomics reveals high biological diversity and specific adaptations in the industrially and medically important fungal genus Aspergillus.</title>
        <authorList>
            <person name="de Vries R.P."/>
            <person name="Riley R."/>
            <person name="Wiebenga A."/>
            <person name="Aguilar-Osorio G."/>
            <person name="Amillis S."/>
            <person name="Uchima C.A."/>
            <person name="Anderluh G."/>
            <person name="Asadollahi M."/>
            <person name="Askin M."/>
            <person name="Barry K."/>
            <person name="Battaglia E."/>
            <person name="Bayram O."/>
            <person name="Benocci T."/>
            <person name="Braus-Stromeyer S.A."/>
            <person name="Caldana C."/>
            <person name="Canovas D."/>
            <person name="Cerqueira G.C."/>
            <person name="Chen F."/>
            <person name="Chen W."/>
            <person name="Choi C."/>
            <person name="Clum A."/>
            <person name="Dos Santos R.A."/>
            <person name="Damasio A.R."/>
            <person name="Diallinas G."/>
            <person name="Emri T."/>
            <person name="Fekete E."/>
            <person name="Flipphi M."/>
            <person name="Freyberg S."/>
            <person name="Gallo A."/>
            <person name="Gournas C."/>
            <person name="Habgood R."/>
            <person name="Hainaut M."/>
            <person name="Harispe M.L."/>
            <person name="Henrissat B."/>
            <person name="Hilden K.S."/>
            <person name="Hope R."/>
            <person name="Hossain A."/>
            <person name="Karabika E."/>
            <person name="Karaffa L."/>
            <person name="Karanyi Z."/>
            <person name="Krasevec N."/>
            <person name="Kuo A."/>
            <person name="Kusch H."/>
            <person name="LaButti K."/>
            <person name="Lagendijk E.L."/>
            <person name="Lapidus A."/>
            <person name="Levasseur A."/>
            <person name="Lindquist E."/>
            <person name="Lipzen A."/>
            <person name="Logrieco A.F."/>
            <person name="MacCabe A."/>
            <person name="Maekelae M.R."/>
            <person name="Malavazi I."/>
            <person name="Melin P."/>
            <person name="Meyer V."/>
            <person name="Mielnichuk N."/>
            <person name="Miskei M."/>
            <person name="Molnar A.P."/>
            <person name="Mule G."/>
            <person name="Ngan C.Y."/>
            <person name="Orejas M."/>
            <person name="Orosz E."/>
            <person name="Ouedraogo J.P."/>
            <person name="Overkamp K.M."/>
            <person name="Park H.-S."/>
            <person name="Perrone G."/>
            <person name="Piumi F."/>
            <person name="Punt P.J."/>
            <person name="Ram A.F."/>
            <person name="Ramon A."/>
            <person name="Rauscher S."/>
            <person name="Record E."/>
            <person name="Riano-Pachon D.M."/>
            <person name="Robert V."/>
            <person name="Roehrig J."/>
            <person name="Ruller R."/>
            <person name="Salamov A."/>
            <person name="Salih N.S."/>
            <person name="Samson R.A."/>
            <person name="Sandor E."/>
            <person name="Sanguinetti M."/>
            <person name="Schuetze T."/>
            <person name="Sepcic K."/>
            <person name="Shelest E."/>
            <person name="Sherlock G."/>
            <person name="Sophianopoulou V."/>
            <person name="Squina F.M."/>
            <person name="Sun H."/>
            <person name="Susca A."/>
            <person name="Todd R.B."/>
            <person name="Tsang A."/>
            <person name="Unkles S.E."/>
            <person name="van de Wiele N."/>
            <person name="van Rossen-Uffink D."/>
            <person name="Oliveira J.V."/>
            <person name="Vesth T.C."/>
            <person name="Visser J."/>
            <person name="Yu J.-H."/>
            <person name="Zhou M."/>
            <person name="Andersen M.R."/>
            <person name="Archer D.B."/>
            <person name="Baker S.E."/>
            <person name="Benoit I."/>
            <person name="Brakhage A.A."/>
            <person name="Braus G.H."/>
            <person name="Fischer R."/>
            <person name="Frisvad J.C."/>
            <person name="Goldman G.H."/>
            <person name="Houbraken J."/>
            <person name="Oakley B."/>
            <person name="Pocsi I."/>
            <person name="Scazzocchio C."/>
            <person name="Seiboth B."/>
            <person name="vanKuyk P.A."/>
            <person name="Wortman J."/>
            <person name="Dyer P.S."/>
            <person name="Grigoriev I.V."/>
        </authorList>
    </citation>
    <scope>NUCLEOTIDE SEQUENCE [LARGE SCALE GENOMIC DNA]</scope>
    <source>
        <strain evidence="4">DTO 134E9</strain>
    </source>
</reference>
<feature type="region of interest" description="Disordered" evidence="2">
    <location>
        <begin position="85"/>
        <end position="116"/>
    </location>
</feature>
<gene>
    <name evidence="3" type="ORF">ASPWEDRAFT_585870</name>
</gene>
<proteinExistence type="predicted"/>
<accession>A0A1L9RI26</accession>
<evidence type="ECO:0000256" key="1">
    <source>
        <dbReference type="SAM" id="Coils"/>
    </source>
</evidence>